<gene>
    <name evidence="2" type="ORF">AVDCRST_MAG34-1741</name>
</gene>
<feature type="domain" description="N,N-dimethylformamidase beta subunit-like C-terminal" evidence="1">
    <location>
        <begin position="39"/>
        <end position="489"/>
    </location>
</feature>
<evidence type="ECO:0000313" key="2">
    <source>
        <dbReference type="EMBL" id="CAA9350665.1"/>
    </source>
</evidence>
<evidence type="ECO:0000259" key="1">
    <source>
        <dbReference type="Pfam" id="PF20254"/>
    </source>
</evidence>
<reference evidence="2" key="1">
    <citation type="submission" date="2020-02" db="EMBL/GenBank/DDBJ databases">
        <authorList>
            <person name="Meier V. D."/>
        </authorList>
    </citation>
    <scope>NUCLEOTIDE SEQUENCE</scope>
    <source>
        <strain evidence="2">AVDCRST_MAG34</strain>
    </source>
</reference>
<dbReference type="Pfam" id="PF20254">
    <property type="entry name" value="DMFA2_C"/>
    <property type="match status" value="1"/>
</dbReference>
<dbReference type="EMBL" id="CADCUI010000037">
    <property type="protein sequence ID" value="CAA9350665.1"/>
    <property type="molecule type" value="Genomic_DNA"/>
</dbReference>
<dbReference type="InterPro" id="IPR046540">
    <property type="entry name" value="DMFA2_C"/>
</dbReference>
<name>A0A6J4M5B8_9ACTN</name>
<accession>A0A6J4M5B8</accession>
<sequence length="511" mass="55732">MSYRDREAPVIEAYPTGVSVAPGEAVGVCCSSDTREVAVEVARVGGTREVVWTSLAVPTERQAAPADAAAHGCGWDVTFEIAVGYDWRSGYYEVVLRGRDEATGLLTEALTFFVVRPTSALQERARRMLLVLATNTYAAYNDWGGHNLYTGGHRASLLRPWAPGLLSKPEPHMRYPNVDGVPDPDHQRFRHWTTVQGLSPWSGSSGWHNWERPFVQWAERAGYALDVAVNSDLELHPDVVDGYPLVVSVGHDEYWSWGMRDTLEAYIARGGNCAFFSGNSVCWQARIEDGGAAVVSYKTDYAEDPVLGTDQEHLLTTAWCSARVGRPENHLTGVTFSRGGYIKMGQAVPHGSGGYTVWRPEHWIFAGTGVRYGDVVGAHDQVAVYEVDGCELTVSPDTGLPVPTGADGTPATFEVLASAPARLWDKDEQPSRYRPGPQGDLEWMAEEVFGEANAETIGRLAHNHAVLGVYTRGGTVVTTGATDWSYGLAGHDPVIEQMTRNVLDRLGQPSP</sequence>
<organism evidence="2">
    <name type="scientific">uncultured Nocardioidaceae bacterium</name>
    <dbReference type="NCBI Taxonomy" id="253824"/>
    <lineage>
        <taxon>Bacteria</taxon>
        <taxon>Bacillati</taxon>
        <taxon>Actinomycetota</taxon>
        <taxon>Actinomycetes</taxon>
        <taxon>Propionibacteriales</taxon>
        <taxon>Nocardioidaceae</taxon>
        <taxon>environmental samples</taxon>
    </lineage>
</organism>
<proteinExistence type="predicted"/>
<protein>
    <recommendedName>
        <fullName evidence="1">N,N-dimethylformamidase beta subunit-like C-terminal domain-containing protein</fullName>
    </recommendedName>
</protein>
<dbReference type="AlphaFoldDB" id="A0A6J4M5B8"/>